<evidence type="ECO:0000313" key="9">
    <source>
        <dbReference type="Proteomes" id="UP000663891"/>
    </source>
</evidence>
<feature type="transmembrane region" description="Helical" evidence="6">
    <location>
        <begin position="254"/>
        <end position="280"/>
    </location>
</feature>
<feature type="region of interest" description="Disordered" evidence="5">
    <location>
        <begin position="313"/>
        <end position="342"/>
    </location>
</feature>
<dbReference type="PROSITE" id="PS50262">
    <property type="entry name" value="G_PROTEIN_RECEP_F1_2"/>
    <property type="match status" value="1"/>
</dbReference>
<feature type="transmembrane region" description="Helical" evidence="6">
    <location>
        <begin position="173"/>
        <end position="202"/>
    </location>
</feature>
<evidence type="ECO:0000259" key="7">
    <source>
        <dbReference type="PROSITE" id="PS50262"/>
    </source>
</evidence>
<organism evidence="8 9">
    <name type="scientific">Adineta steineri</name>
    <dbReference type="NCBI Taxonomy" id="433720"/>
    <lineage>
        <taxon>Eukaryota</taxon>
        <taxon>Metazoa</taxon>
        <taxon>Spiralia</taxon>
        <taxon>Gnathifera</taxon>
        <taxon>Rotifera</taxon>
        <taxon>Eurotatoria</taxon>
        <taxon>Bdelloidea</taxon>
        <taxon>Adinetida</taxon>
        <taxon>Adinetidae</taxon>
        <taxon>Adineta</taxon>
    </lineage>
</organism>
<proteinExistence type="predicted"/>
<dbReference type="EMBL" id="CAJNON010002345">
    <property type="protein sequence ID" value="CAF1507716.1"/>
    <property type="molecule type" value="Genomic_DNA"/>
</dbReference>
<feature type="domain" description="G-protein coupled receptors family 1 profile" evidence="7">
    <location>
        <begin position="29"/>
        <end position="285"/>
    </location>
</feature>
<feature type="compositionally biased region" description="Polar residues" evidence="5">
    <location>
        <begin position="329"/>
        <end position="342"/>
    </location>
</feature>
<reference evidence="8" key="1">
    <citation type="submission" date="2021-02" db="EMBL/GenBank/DDBJ databases">
        <authorList>
            <person name="Nowell W R."/>
        </authorList>
    </citation>
    <scope>NUCLEOTIDE SEQUENCE</scope>
</reference>
<dbReference type="SUPFAM" id="SSF81321">
    <property type="entry name" value="Family A G protein-coupled receptor-like"/>
    <property type="match status" value="1"/>
</dbReference>
<feature type="transmembrane region" description="Helical" evidence="6">
    <location>
        <begin position="123"/>
        <end position="149"/>
    </location>
</feature>
<keyword evidence="4 6" id="KW-0472">Membrane</keyword>
<dbReference type="Proteomes" id="UP000663891">
    <property type="component" value="Unassembled WGS sequence"/>
</dbReference>
<keyword evidence="2 6" id="KW-0812">Transmembrane</keyword>
<dbReference type="Gene3D" id="1.20.1070.10">
    <property type="entry name" value="Rhodopsin 7-helix transmembrane proteins"/>
    <property type="match status" value="1"/>
</dbReference>
<evidence type="ECO:0000256" key="4">
    <source>
        <dbReference type="ARBA" id="ARBA00023136"/>
    </source>
</evidence>
<dbReference type="CDD" id="cd00637">
    <property type="entry name" value="7tm_classA_rhodopsin-like"/>
    <property type="match status" value="1"/>
</dbReference>
<dbReference type="AlphaFoldDB" id="A0A815TLL2"/>
<evidence type="ECO:0000256" key="6">
    <source>
        <dbReference type="SAM" id="Phobius"/>
    </source>
</evidence>
<gene>
    <name evidence="8" type="ORF">VCS650_LOCUS42597</name>
</gene>
<protein>
    <recommendedName>
        <fullName evidence="7">G-protein coupled receptors family 1 profile domain-containing protein</fullName>
    </recommendedName>
</protein>
<evidence type="ECO:0000256" key="3">
    <source>
        <dbReference type="ARBA" id="ARBA00022989"/>
    </source>
</evidence>
<evidence type="ECO:0000256" key="2">
    <source>
        <dbReference type="ARBA" id="ARBA00022692"/>
    </source>
</evidence>
<evidence type="ECO:0000256" key="1">
    <source>
        <dbReference type="ARBA" id="ARBA00004370"/>
    </source>
</evidence>
<comment type="caution">
    <text evidence="8">The sequence shown here is derived from an EMBL/GenBank/DDBJ whole genome shotgun (WGS) entry which is preliminary data.</text>
</comment>
<sequence>MYKYSRRTANIATIIGVINWCLNFTALLLFVAIIIIGIKHRRDLRDISLVLTYNTCFAALLTCLVSAVMTTSNLSNGFLTFNFTFCCVWGLLYDIFQCSIYHSYYLQAFYRLCRVVFYKKKSLVSYSFFIMLIIGQWSFSIIILLPPFFLKWYVRLPTDQYCLVPYTHAMAEMYHILVLQMIPLVFITSTYIWITVFVRYLSRTPSIVLATNQRQRNIRDLTVIKRIVILISILIALRFPSIIFMIYAVVVGQLYPLTFGIVGLITSVCMIFMGIMIVYITPHLLNNLCIFFTFRHNQVNIQRVTQQQIPQNMTDPTVAGRNLEVPPKQNKSSTTRNQNTPV</sequence>
<evidence type="ECO:0000313" key="8">
    <source>
        <dbReference type="EMBL" id="CAF1507716.1"/>
    </source>
</evidence>
<comment type="subcellular location">
    <subcellularLocation>
        <location evidence="1">Membrane</location>
    </subcellularLocation>
</comment>
<feature type="transmembrane region" description="Helical" evidence="6">
    <location>
        <begin position="12"/>
        <end position="38"/>
    </location>
</feature>
<feature type="transmembrane region" description="Helical" evidence="6">
    <location>
        <begin position="50"/>
        <end position="69"/>
    </location>
</feature>
<keyword evidence="3 6" id="KW-1133">Transmembrane helix</keyword>
<evidence type="ECO:0000256" key="5">
    <source>
        <dbReference type="SAM" id="MobiDB-lite"/>
    </source>
</evidence>
<name>A0A815TLL2_9BILA</name>
<dbReference type="InterPro" id="IPR017452">
    <property type="entry name" value="GPCR_Rhodpsn_7TM"/>
</dbReference>
<dbReference type="GO" id="GO:0016020">
    <property type="term" value="C:membrane"/>
    <property type="evidence" value="ECO:0007669"/>
    <property type="project" value="UniProtKB-SubCell"/>
</dbReference>
<feature type="transmembrane region" description="Helical" evidence="6">
    <location>
        <begin position="223"/>
        <end position="248"/>
    </location>
</feature>
<accession>A0A815TLL2</accession>
<dbReference type="OrthoDB" id="10042359at2759"/>
<feature type="transmembrane region" description="Helical" evidence="6">
    <location>
        <begin position="81"/>
        <end position="102"/>
    </location>
</feature>